<dbReference type="PANTHER" id="PTHR32481">
    <property type="entry name" value="AMINOPEPTIDASE"/>
    <property type="match status" value="1"/>
</dbReference>
<feature type="binding site" evidence="5">
    <location>
        <position position="134"/>
    </location>
    <ligand>
        <name>Zn(2+)</name>
        <dbReference type="ChEBI" id="CHEBI:29105"/>
        <label>2</label>
    </ligand>
</feature>
<feature type="binding site" evidence="5">
    <location>
        <position position="134"/>
    </location>
    <ligand>
        <name>Zn(2+)</name>
        <dbReference type="ChEBI" id="CHEBI:29105"/>
        <label>1</label>
    </ligand>
</feature>
<evidence type="ECO:0000313" key="6">
    <source>
        <dbReference type="EMBL" id="MBB5030832.1"/>
    </source>
</evidence>
<feature type="binding site" evidence="5">
    <location>
        <position position="185"/>
    </location>
    <ligand>
        <name>Zn(2+)</name>
        <dbReference type="ChEBI" id="CHEBI:29105"/>
        <label>1</label>
    </ligand>
</feature>
<evidence type="ECO:0000256" key="3">
    <source>
        <dbReference type="PIRNR" id="PIRNR001123"/>
    </source>
</evidence>
<evidence type="ECO:0000256" key="4">
    <source>
        <dbReference type="PIRSR" id="PIRSR001123-1"/>
    </source>
</evidence>
<comment type="similarity">
    <text evidence="3">Belongs to the peptidase M42 family.</text>
</comment>
<feature type="binding site" evidence="5">
    <location>
        <position position="269"/>
    </location>
    <ligand>
        <name>Zn(2+)</name>
        <dbReference type="ChEBI" id="CHEBI:29105"/>
        <label>2</label>
    </ligand>
</feature>
<organism evidence="6 7">
    <name type="scientific">Prosthecobacter vanneervenii</name>
    <dbReference type="NCBI Taxonomy" id="48466"/>
    <lineage>
        <taxon>Bacteria</taxon>
        <taxon>Pseudomonadati</taxon>
        <taxon>Verrucomicrobiota</taxon>
        <taxon>Verrucomicrobiia</taxon>
        <taxon>Verrucomicrobiales</taxon>
        <taxon>Verrucomicrobiaceae</taxon>
        <taxon>Prosthecobacter</taxon>
    </lineage>
</organism>
<gene>
    <name evidence="6" type="ORF">HNQ65_000386</name>
</gene>
<sequence>MPMTNLNSILKRLLKQPTAPFHEYHVRAEIEALLKDCPHVKLKHDKFGNLLATYKNGKSKSKPTWVFGAHMDHPAFIKPPGSTKRDAWDFLGGVPQAEVDAGVKRGLRKAKGQIATWNFPTNITNTRIEATACDDIIGCAAIVMTFLELARLNIQTTVHAAFTRAEEVGWLGAWHLAQNWPFGTDSVFLSLETSRPVNGAVMGGGPILRVGDRVSIFDNEAMAVLITTAKEQGIRVQRCLLDAGACEATATQASGIRSVGISIPLGNYHNLNDARQIAPEFVMMDDLKSMIQLLKALVATKHDGIGERTIRERVELRMQEHAEHLKAGSKLFK</sequence>
<feature type="binding site" evidence="5">
    <location>
        <position position="167"/>
    </location>
    <ligand>
        <name>Zn(2+)</name>
        <dbReference type="ChEBI" id="CHEBI:29105"/>
        <label>2</label>
    </ligand>
</feature>
<dbReference type="InterPro" id="IPR008007">
    <property type="entry name" value="Peptidase_M42"/>
</dbReference>
<dbReference type="PIRSF" id="PIRSF001123">
    <property type="entry name" value="PepA_GA"/>
    <property type="match status" value="1"/>
</dbReference>
<dbReference type="Gene3D" id="3.40.630.10">
    <property type="entry name" value="Zn peptidases"/>
    <property type="match status" value="1"/>
</dbReference>
<dbReference type="InterPro" id="IPR051464">
    <property type="entry name" value="Peptidase_M42_aminopept"/>
</dbReference>
<feature type="active site" description="Proton acceptor" evidence="4">
    <location>
        <position position="166"/>
    </location>
</feature>
<comment type="caution">
    <text evidence="6">The sequence shown here is derived from an EMBL/GenBank/DDBJ whole genome shotgun (WGS) entry which is preliminary data.</text>
</comment>
<dbReference type="Proteomes" id="UP000590740">
    <property type="component" value="Unassembled WGS sequence"/>
</dbReference>
<protein>
    <submittedName>
        <fullName evidence="6">Endoglucanase</fullName>
        <ecNumber evidence="6">3.2.1.4</ecNumber>
    </submittedName>
</protein>
<dbReference type="GO" id="GO:0008810">
    <property type="term" value="F:cellulase activity"/>
    <property type="evidence" value="ECO:0007669"/>
    <property type="project" value="UniProtKB-EC"/>
</dbReference>
<name>A0A7W7Y742_9BACT</name>
<keyword evidence="6" id="KW-0326">Glycosidase</keyword>
<accession>A0A7W7Y742</accession>
<dbReference type="EC" id="3.2.1.4" evidence="6"/>
<dbReference type="SUPFAM" id="SSF53187">
    <property type="entry name" value="Zn-dependent exopeptidases"/>
    <property type="match status" value="1"/>
</dbReference>
<evidence type="ECO:0000313" key="7">
    <source>
        <dbReference type="Proteomes" id="UP000590740"/>
    </source>
</evidence>
<proteinExistence type="inferred from homology"/>
<comment type="cofactor">
    <cofactor evidence="5">
        <name>a divalent metal cation</name>
        <dbReference type="ChEBI" id="CHEBI:60240"/>
    </cofactor>
    <text evidence="5">Binds 2 divalent metal cations per subunit.</text>
</comment>
<dbReference type="RefSeq" id="WP_184337785.1">
    <property type="nucleotide sequence ID" value="NZ_JACHIG010000001.1"/>
</dbReference>
<dbReference type="EMBL" id="JACHIG010000001">
    <property type="protein sequence ID" value="MBB5030832.1"/>
    <property type="molecule type" value="Genomic_DNA"/>
</dbReference>
<evidence type="ECO:0000256" key="5">
    <source>
        <dbReference type="PIRSR" id="PIRSR001123-2"/>
    </source>
</evidence>
<keyword evidence="7" id="KW-1185">Reference proteome</keyword>
<dbReference type="Pfam" id="PF05343">
    <property type="entry name" value="Peptidase_M42"/>
    <property type="match status" value="1"/>
</dbReference>
<evidence type="ECO:0000256" key="1">
    <source>
        <dbReference type="ARBA" id="ARBA00022723"/>
    </source>
</evidence>
<evidence type="ECO:0000256" key="2">
    <source>
        <dbReference type="ARBA" id="ARBA00022801"/>
    </source>
</evidence>
<dbReference type="PANTHER" id="PTHR32481:SF0">
    <property type="entry name" value="AMINOPEPTIDASE YPDE-RELATED"/>
    <property type="match status" value="1"/>
</dbReference>
<dbReference type="AlphaFoldDB" id="A0A7W7Y742"/>
<reference evidence="6 7" key="1">
    <citation type="submission" date="2020-08" db="EMBL/GenBank/DDBJ databases">
        <title>Genomic Encyclopedia of Type Strains, Phase IV (KMG-IV): sequencing the most valuable type-strain genomes for metagenomic binning, comparative biology and taxonomic classification.</title>
        <authorList>
            <person name="Goeker M."/>
        </authorList>
    </citation>
    <scope>NUCLEOTIDE SEQUENCE [LARGE SCALE GENOMIC DNA]</scope>
    <source>
        <strain evidence="6 7">DSM 12252</strain>
    </source>
</reference>
<keyword evidence="2 6" id="KW-0378">Hydrolase</keyword>
<dbReference type="GO" id="GO:0046872">
    <property type="term" value="F:metal ion binding"/>
    <property type="evidence" value="ECO:0007669"/>
    <property type="project" value="UniProtKB-UniRule"/>
</dbReference>
<keyword evidence="1 5" id="KW-0479">Metal-binding</keyword>
<dbReference type="GO" id="GO:0004177">
    <property type="term" value="F:aminopeptidase activity"/>
    <property type="evidence" value="ECO:0007669"/>
    <property type="project" value="UniProtKB-UniRule"/>
</dbReference>